<evidence type="ECO:0000259" key="2">
    <source>
        <dbReference type="Pfam" id="PF09995"/>
    </source>
</evidence>
<evidence type="ECO:0000313" key="3">
    <source>
        <dbReference type="EMBL" id="KIW71709.1"/>
    </source>
</evidence>
<keyword evidence="1" id="KW-1133">Transmembrane helix</keyword>
<evidence type="ECO:0000256" key="1">
    <source>
        <dbReference type="SAM" id="Phobius"/>
    </source>
</evidence>
<accession>A0A0D2GHG0</accession>
<dbReference type="Proteomes" id="UP000054266">
    <property type="component" value="Unassembled WGS sequence"/>
</dbReference>
<feature type="domain" description="ER-bound oxygenase mpaB/mpaB'/Rubber oxygenase catalytic" evidence="2">
    <location>
        <begin position="115"/>
        <end position="292"/>
    </location>
</feature>
<reference evidence="3 4" key="1">
    <citation type="submission" date="2015-01" db="EMBL/GenBank/DDBJ databases">
        <title>The Genome Sequence of Capronia semiimmersa CBS27337.</title>
        <authorList>
            <consortium name="The Broad Institute Genomics Platform"/>
            <person name="Cuomo C."/>
            <person name="de Hoog S."/>
            <person name="Gorbushina A."/>
            <person name="Stielow B."/>
            <person name="Teixiera M."/>
            <person name="Abouelleil A."/>
            <person name="Chapman S.B."/>
            <person name="Priest M."/>
            <person name="Young S.K."/>
            <person name="Wortman J."/>
            <person name="Nusbaum C."/>
            <person name="Birren B."/>
        </authorList>
    </citation>
    <scope>NUCLEOTIDE SEQUENCE [LARGE SCALE GENOMIC DNA]</scope>
    <source>
        <strain evidence="3 4">CBS 27337</strain>
    </source>
</reference>
<gene>
    <name evidence="3" type="ORF">PV04_03844</name>
</gene>
<protein>
    <recommendedName>
        <fullName evidence="2">ER-bound oxygenase mpaB/mpaB'/Rubber oxygenase catalytic domain-containing protein</fullName>
    </recommendedName>
</protein>
<dbReference type="HOGENOM" id="CLU_039076_2_1_1"/>
<feature type="transmembrane region" description="Helical" evidence="1">
    <location>
        <begin position="20"/>
        <end position="37"/>
    </location>
</feature>
<dbReference type="EMBL" id="KN846957">
    <property type="protein sequence ID" value="KIW71709.1"/>
    <property type="molecule type" value="Genomic_DNA"/>
</dbReference>
<keyword evidence="1" id="KW-0812">Transmembrane</keyword>
<keyword evidence="4" id="KW-1185">Reference proteome</keyword>
<dbReference type="InterPro" id="IPR018713">
    <property type="entry name" value="MPAB/Lcp_cat_dom"/>
</dbReference>
<name>A0A0D2GHG0_9EURO</name>
<proteinExistence type="predicted"/>
<keyword evidence="1" id="KW-0472">Membrane</keyword>
<dbReference type="InterPro" id="IPR046366">
    <property type="entry name" value="MPAB"/>
</dbReference>
<organism evidence="3 4">
    <name type="scientific">Phialophora macrospora</name>
    <dbReference type="NCBI Taxonomy" id="1851006"/>
    <lineage>
        <taxon>Eukaryota</taxon>
        <taxon>Fungi</taxon>
        <taxon>Dikarya</taxon>
        <taxon>Ascomycota</taxon>
        <taxon>Pezizomycotina</taxon>
        <taxon>Eurotiomycetes</taxon>
        <taxon>Chaetothyriomycetidae</taxon>
        <taxon>Chaetothyriales</taxon>
        <taxon>Herpotrichiellaceae</taxon>
        <taxon>Phialophora</taxon>
    </lineage>
</organism>
<evidence type="ECO:0000313" key="4">
    <source>
        <dbReference type="Proteomes" id="UP000054266"/>
    </source>
</evidence>
<sequence length="403" mass="46210">MTASLLSSYSLPHGWPSLSPWTIAIVLLGYLALVRVLRFRALRKVERQYASFVRDPYAMDYKAAHKIMHLSMLYDCPFIYAFSGQFSLLKTFTIASGTGLLVKTRQLGSSMNVGRRINDTGLITTEFVIGSMDSERGSRALAKMNWMHRQYGDKITQPEMLHTLAVNILEAIRWVDTYEWRQLTYLEKVALFVYWREVGNRMGIKDIPPTLEKLAEWTEEYQKTAMAYSDDNRICADVSLEFFLKHVSSPLRRVFRKAMMALLEERTREALGYAAPSTTVQTLVYRFFRLRAFVVRHLFLPRLRPLDPLAKEDRKSGRLHPSQQTIEPWYVKDTTWNKFLALLSGGAQYLPGPKFKSEGYLPEELGPAKFEKVSRDAVLKEAEAQRAYAAEGGAAVLGCPFRF</sequence>
<dbReference type="AlphaFoldDB" id="A0A0D2GHG0"/>
<dbReference type="PANTHER" id="PTHR36124:SF1">
    <property type="entry name" value="ER-BOUND OXYGENASE MPAB_MPAB'_RUBBER OXYGENASE CATALYTIC DOMAIN-CONTAINING PROTEIN"/>
    <property type="match status" value="1"/>
</dbReference>
<dbReference type="PANTHER" id="PTHR36124">
    <property type="match status" value="1"/>
</dbReference>
<dbReference type="GO" id="GO:0016491">
    <property type="term" value="F:oxidoreductase activity"/>
    <property type="evidence" value="ECO:0007669"/>
    <property type="project" value="InterPro"/>
</dbReference>
<dbReference type="Pfam" id="PF09995">
    <property type="entry name" value="MPAB_Lcp_cat"/>
    <property type="match status" value="1"/>
</dbReference>
<dbReference type="STRING" id="5601.A0A0D2GHG0"/>